<dbReference type="SUPFAM" id="SSF101941">
    <property type="entry name" value="NAC domain"/>
    <property type="match status" value="1"/>
</dbReference>
<dbReference type="InterPro" id="IPR003441">
    <property type="entry name" value="NAC-dom"/>
</dbReference>
<evidence type="ECO:0000256" key="4">
    <source>
        <dbReference type="ARBA" id="ARBA00023163"/>
    </source>
</evidence>
<accession>A0A9R0RT09</accession>
<dbReference type="Gramene" id="TRITD3Av1G209080.7">
    <property type="protein sequence ID" value="TRITD3Av1G209080.7"/>
    <property type="gene ID" value="TRITD3Av1G209080"/>
</dbReference>
<reference evidence="8 9" key="1">
    <citation type="submission" date="2017-09" db="EMBL/GenBank/DDBJ databases">
        <authorList>
            <consortium name="International Durum Wheat Genome Sequencing Consortium (IDWGSC)"/>
            <person name="Milanesi L."/>
        </authorList>
    </citation>
    <scope>NUCLEOTIDE SEQUENCE [LARGE SCALE GENOMIC DNA]</scope>
    <source>
        <strain evidence="9">cv. Svevo</strain>
    </source>
</reference>
<dbReference type="PANTHER" id="PTHR31719:SF186">
    <property type="entry name" value="NAC DOMAIN-CONTAINING PROTEIN 68"/>
    <property type="match status" value="1"/>
</dbReference>
<feature type="compositionally biased region" description="Polar residues" evidence="6">
    <location>
        <begin position="139"/>
        <end position="149"/>
    </location>
</feature>
<organism evidence="8 9">
    <name type="scientific">Triticum turgidum subsp. durum</name>
    <name type="common">Durum wheat</name>
    <name type="synonym">Triticum durum</name>
    <dbReference type="NCBI Taxonomy" id="4567"/>
    <lineage>
        <taxon>Eukaryota</taxon>
        <taxon>Viridiplantae</taxon>
        <taxon>Streptophyta</taxon>
        <taxon>Embryophyta</taxon>
        <taxon>Tracheophyta</taxon>
        <taxon>Spermatophyta</taxon>
        <taxon>Magnoliopsida</taxon>
        <taxon>Liliopsida</taxon>
        <taxon>Poales</taxon>
        <taxon>Poaceae</taxon>
        <taxon>BOP clade</taxon>
        <taxon>Pooideae</taxon>
        <taxon>Triticodae</taxon>
        <taxon>Triticeae</taxon>
        <taxon>Triticinae</taxon>
        <taxon>Triticum</taxon>
    </lineage>
</organism>
<evidence type="ECO:0000256" key="5">
    <source>
        <dbReference type="ARBA" id="ARBA00023242"/>
    </source>
</evidence>
<dbReference type="AlphaFoldDB" id="A0A9R0RT09"/>
<proteinExistence type="predicted"/>
<keyword evidence="9" id="KW-1185">Reference proteome</keyword>
<sequence>MMTAMVKAEPTGAAAGAEGSSGRRDAEAELNLPPGFRFHPTDDELVVHYLCRKVAGQPQPVPIIAERGRCSGAGSGTSSRRATASTPTARAPTAPPAPATGRPRAPTSRWRPGRAAAGRSASRKRSSSTPAGRPGASRPTGSCTSTASPKPTAHPARRDPSSWTNGCCAGCTTRRTTGRSSRWSRTWLWRPGRTGRSWTRWRPTPCPTASRRTTPPRSTAPPACSSMVSWTWRSSRRGW</sequence>
<feature type="domain" description="NAC" evidence="7">
    <location>
        <begin position="33"/>
        <end position="66"/>
    </location>
</feature>
<evidence type="ECO:0000313" key="8">
    <source>
        <dbReference type="EMBL" id="VAH65306.1"/>
    </source>
</evidence>
<feature type="compositionally biased region" description="Low complexity" evidence="6">
    <location>
        <begin position="76"/>
        <end position="92"/>
    </location>
</feature>
<feature type="compositionally biased region" description="Low complexity" evidence="6">
    <location>
        <begin position="164"/>
        <end position="176"/>
    </location>
</feature>
<dbReference type="PANTHER" id="PTHR31719">
    <property type="entry name" value="NAC TRANSCRIPTION FACTOR 56"/>
    <property type="match status" value="1"/>
</dbReference>
<comment type="subcellular location">
    <subcellularLocation>
        <location evidence="1">Nucleus</location>
    </subcellularLocation>
</comment>
<dbReference type="GO" id="GO:0003677">
    <property type="term" value="F:DNA binding"/>
    <property type="evidence" value="ECO:0007669"/>
    <property type="project" value="UniProtKB-KW"/>
</dbReference>
<dbReference type="GO" id="GO:0005634">
    <property type="term" value="C:nucleus"/>
    <property type="evidence" value="ECO:0007669"/>
    <property type="project" value="UniProtKB-SubCell"/>
</dbReference>
<protein>
    <recommendedName>
        <fullName evidence="7">NAC domain-containing protein</fullName>
    </recommendedName>
</protein>
<feature type="region of interest" description="Disordered" evidence="6">
    <location>
        <begin position="1"/>
        <end position="35"/>
    </location>
</feature>
<keyword evidence="3" id="KW-0238">DNA-binding</keyword>
<keyword evidence="2" id="KW-0805">Transcription regulation</keyword>
<keyword evidence="5" id="KW-0539">Nucleus</keyword>
<gene>
    <name evidence="8" type="ORF">TRITD_3Av1G209080</name>
</gene>
<evidence type="ECO:0000256" key="6">
    <source>
        <dbReference type="SAM" id="MobiDB-lite"/>
    </source>
</evidence>
<dbReference type="EMBL" id="LT934115">
    <property type="protein sequence ID" value="VAH65306.1"/>
    <property type="molecule type" value="Genomic_DNA"/>
</dbReference>
<evidence type="ECO:0000259" key="7">
    <source>
        <dbReference type="Pfam" id="PF02365"/>
    </source>
</evidence>
<feature type="compositionally biased region" description="Low complexity" evidence="6">
    <location>
        <begin position="207"/>
        <end position="225"/>
    </location>
</feature>
<feature type="region of interest" description="Disordered" evidence="6">
    <location>
        <begin position="66"/>
        <end position="176"/>
    </location>
</feature>
<dbReference type="InterPro" id="IPR036093">
    <property type="entry name" value="NAC_dom_sf"/>
</dbReference>
<feature type="region of interest" description="Disordered" evidence="6">
    <location>
        <begin position="194"/>
        <end position="225"/>
    </location>
</feature>
<dbReference type="Pfam" id="PF02365">
    <property type="entry name" value="NAM"/>
    <property type="match status" value="1"/>
</dbReference>
<dbReference type="GO" id="GO:0006355">
    <property type="term" value="P:regulation of DNA-templated transcription"/>
    <property type="evidence" value="ECO:0007669"/>
    <property type="project" value="InterPro"/>
</dbReference>
<evidence type="ECO:0000256" key="3">
    <source>
        <dbReference type="ARBA" id="ARBA00023125"/>
    </source>
</evidence>
<name>A0A9R0RT09_TRITD</name>
<keyword evidence="4" id="KW-0804">Transcription</keyword>
<feature type="compositionally biased region" description="Low complexity" evidence="6">
    <location>
        <begin position="99"/>
        <end position="120"/>
    </location>
</feature>
<evidence type="ECO:0000256" key="2">
    <source>
        <dbReference type="ARBA" id="ARBA00023015"/>
    </source>
</evidence>
<evidence type="ECO:0000313" key="9">
    <source>
        <dbReference type="Proteomes" id="UP000324705"/>
    </source>
</evidence>
<evidence type="ECO:0000256" key="1">
    <source>
        <dbReference type="ARBA" id="ARBA00004123"/>
    </source>
</evidence>
<dbReference type="Proteomes" id="UP000324705">
    <property type="component" value="Chromosome 3A"/>
</dbReference>